<keyword evidence="7" id="KW-0067">ATP-binding</keyword>
<evidence type="ECO:0000256" key="1">
    <source>
        <dbReference type="ARBA" id="ARBA00004429"/>
    </source>
</evidence>
<dbReference type="Pfam" id="PF00005">
    <property type="entry name" value="ABC_tran"/>
    <property type="match status" value="1"/>
</dbReference>
<evidence type="ECO:0000256" key="2">
    <source>
        <dbReference type="ARBA" id="ARBA00022448"/>
    </source>
</evidence>
<dbReference type="PANTHER" id="PTHR43394">
    <property type="entry name" value="ATP-DEPENDENT PERMEASE MDL1, MITOCHONDRIAL"/>
    <property type="match status" value="1"/>
</dbReference>
<dbReference type="PANTHER" id="PTHR43394:SF1">
    <property type="entry name" value="ATP-BINDING CASSETTE SUB-FAMILY B MEMBER 10, MITOCHONDRIAL"/>
    <property type="match status" value="1"/>
</dbReference>
<feature type="transmembrane region" description="Helical" evidence="11">
    <location>
        <begin position="137"/>
        <end position="157"/>
    </location>
</feature>
<dbReference type="InterPro" id="IPR017871">
    <property type="entry name" value="ABC_transporter-like_CS"/>
</dbReference>
<keyword evidence="15" id="KW-1185">Reference proteome</keyword>
<evidence type="ECO:0000259" key="13">
    <source>
        <dbReference type="PROSITE" id="PS50929"/>
    </source>
</evidence>
<dbReference type="GO" id="GO:0016887">
    <property type="term" value="F:ATP hydrolysis activity"/>
    <property type="evidence" value="ECO:0007669"/>
    <property type="project" value="InterPro"/>
</dbReference>
<feature type="transmembrane region" description="Helical" evidence="11">
    <location>
        <begin position="281"/>
        <end position="302"/>
    </location>
</feature>
<dbReference type="PROSITE" id="PS00211">
    <property type="entry name" value="ABC_TRANSPORTER_1"/>
    <property type="match status" value="1"/>
</dbReference>
<feature type="domain" description="ABC transporter" evidence="12">
    <location>
        <begin position="336"/>
        <end position="570"/>
    </location>
</feature>
<comment type="caution">
    <text evidence="14">The sequence shown here is derived from an EMBL/GenBank/DDBJ whole genome shotgun (WGS) entry which is preliminary data.</text>
</comment>
<keyword evidence="9 11" id="KW-0472">Membrane</keyword>
<organism evidence="14 15">
    <name type="scientific">Amycolatopsis vastitatis</name>
    <dbReference type="NCBI Taxonomy" id="1905142"/>
    <lineage>
        <taxon>Bacteria</taxon>
        <taxon>Bacillati</taxon>
        <taxon>Actinomycetota</taxon>
        <taxon>Actinomycetes</taxon>
        <taxon>Pseudonocardiales</taxon>
        <taxon>Pseudonocardiaceae</taxon>
        <taxon>Amycolatopsis</taxon>
    </lineage>
</organism>
<feature type="transmembrane region" description="Helical" evidence="11">
    <location>
        <begin position="163"/>
        <end position="183"/>
    </location>
</feature>
<dbReference type="RefSeq" id="WP_093947754.1">
    <property type="nucleotide sequence ID" value="NZ_NMUL01000010.1"/>
</dbReference>
<protein>
    <recommendedName>
        <fullName evidence="16">ABC transporter ATP-binding protein</fullName>
    </recommendedName>
</protein>
<keyword evidence="3" id="KW-1003">Cell membrane</keyword>
<dbReference type="Gene3D" id="3.40.50.300">
    <property type="entry name" value="P-loop containing nucleotide triphosphate hydrolases"/>
    <property type="match status" value="1"/>
</dbReference>
<evidence type="ECO:0000256" key="9">
    <source>
        <dbReference type="ARBA" id="ARBA00023136"/>
    </source>
</evidence>
<keyword evidence="5 11" id="KW-0812">Transmembrane</keyword>
<dbReference type="CDD" id="cd18551">
    <property type="entry name" value="ABC_6TM_LmrA_like"/>
    <property type="match status" value="1"/>
</dbReference>
<gene>
    <name evidence="14" type="ORF">CF165_13040</name>
</gene>
<dbReference type="PROSITE" id="PS50893">
    <property type="entry name" value="ABC_TRANSPORTER_2"/>
    <property type="match status" value="1"/>
</dbReference>
<dbReference type="InterPro" id="IPR027417">
    <property type="entry name" value="P-loop_NTPase"/>
</dbReference>
<keyword evidence="6" id="KW-0547">Nucleotide-binding</keyword>
<dbReference type="GO" id="GO:0005524">
    <property type="term" value="F:ATP binding"/>
    <property type="evidence" value="ECO:0007669"/>
    <property type="project" value="UniProtKB-KW"/>
</dbReference>
<evidence type="ECO:0000256" key="5">
    <source>
        <dbReference type="ARBA" id="ARBA00022692"/>
    </source>
</evidence>
<keyword evidence="4" id="KW-0997">Cell inner membrane</keyword>
<evidence type="ECO:0000313" key="15">
    <source>
        <dbReference type="Proteomes" id="UP000215199"/>
    </source>
</evidence>
<dbReference type="Proteomes" id="UP000215199">
    <property type="component" value="Unassembled WGS sequence"/>
</dbReference>
<evidence type="ECO:0000256" key="11">
    <source>
        <dbReference type="SAM" id="Phobius"/>
    </source>
</evidence>
<evidence type="ECO:0000259" key="12">
    <source>
        <dbReference type="PROSITE" id="PS50893"/>
    </source>
</evidence>
<dbReference type="OrthoDB" id="9806127at2"/>
<feature type="transmembrane region" description="Helical" evidence="11">
    <location>
        <begin position="60"/>
        <end position="83"/>
    </location>
</feature>
<dbReference type="PROSITE" id="PS50929">
    <property type="entry name" value="ABC_TM1F"/>
    <property type="match status" value="1"/>
</dbReference>
<dbReference type="InterPro" id="IPR011527">
    <property type="entry name" value="ABC1_TM_dom"/>
</dbReference>
<dbReference type="SUPFAM" id="SSF52540">
    <property type="entry name" value="P-loop containing nucleoside triphosphate hydrolases"/>
    <property type="match status" value="1"/>
</dbReference>
<dbReference type="InterPro" id="IPR039421">
    <property type="entry name" value="Type_1_exporter"/>
</dbReference>
<reference evidence="15" key="1">
    <citation type="submission" date="2017-07" db="EMBL/GenBank/DDBJ databases">
        <title>Comparative genome mining reveals phylogenetic distribution patterns of secondary metabolites in Amycolatopsis.</title>
        <authorList>
            <person name="Adamek M."/>
            <person name="Alanjary M."/>
            <person name="Sales-Ortells H."/>
            <person name="Goodfellow M."/>
            <person name="Bull A.T."/>
            <person name="Kalinowski J."/>
            <person name="Ziemert N."/>
        </authorList>
    </citation>
    <scope>NUCLEOTIDE SEQUENCE [LARGE SCALE GENOMIC DNA]</scope>
    <source>
        <strain evidence="15">H5</strain>
    </source>
</reference>
<proteinExistence type="inferred from homology"/>
<dbReference type="InterPro" id="IPR036640">
    <property type="entry name" value="ABC1_TM_sf"/>
</dbReference>
<dbReference type="InterPro" id="IPR003593">
    <property type="entry name" value="AAA+_ATPase"/>
</dbReference>
<evidence type="ECO:0000256" key="7">
    <source>
        <dbReference type="ARBA" id="ARBA00022840"/>
    </source>
</evidence>
<evidence type="ECO:0008006" key="16">
    <source>
        <dbReference type="Google" id="ProtNLM"/>
    </source>
</evidence>
<name>A0A229TB13_9PSEU</name>
<comment type="similarity">
    <text evidence="10">Belongs to the ABC transporter superfamily. Siderophore-Fe(3+) uptake transporter (SIUT) (TC 3.A.1.21) family.</text>
</comment>
<dbReference type="Pfam" id="PF00664">
    <property type="entry name" value="ABC_membrane"/>
    <property type="match status" value="1"/>
</dbReference>
<evidence type="ECO:0000313" key="14">
    <source>
        <dbReference type="EMBL" id="OXM68432.1"/>
    </source>
</evidence>
<feature type="domain" description="ABC transmembrane type-1" evidence="13">
    <location>
        <begin position="26"/>
        <end position="304"/>
    </location>
</feature>
<evidence type="ECO:0000256" key="10">
    <source>
        <dbReference type="ARBA" id="ARBA00023455"/>
    </source>
</evidence>
<keyword evidence="8 11" id="KW-1133">Transmembrane helix</keyword>
<evidence type="ECO:0000256" key="4">
    <source>
        <dbReference type="ARBA" id="ARBA00022519"/>
    </source>
</evidence>
<sequence>MTGPAATGVYRRLSSLIKPYRGGLSVAVVLGVFSSGLALAQPMVIGSLVGKITAGAPATVPALLLAALFVTDLVLGGVEVYLLGRAGATLVLDSRRRVVRSLLRAPLGLHLRRQRGDLFSVAVADTDLLKTSLMQGLLNLVVSTLMVVGSVVLMTIIDPVLTVSTLGVLLLAGLATMAVARRVRAVGVETRERVGAFAGALQRAIGAIRTVKLSRAEDREETRIGQFATDAYGIGMRGVRLESLMAPIMNLGIQAAFAAVFTVGAFRLVGGAMDTAHFSSYLLYLLYLIAPLISLFSALAQIQLGLAAMIRVDALAAEPEEAGGAADVVPMTDPALSFDHVTFGYQPGSPTVRGLTFDIPRRGFVAVVGPSGAGKSTIFALAERLWDVDSGRILLAGQDIRDLPLRALRGRVGYVEQDAPVVDGTIRENLVFAKPDATEEQIADAIDKANLRCWIDSLDNGLDTEVGEAGTAISGGERQRLAIARMLLLRPDVLLLDEATSQLDTEAEIALGNSIAAASTDCAVVAIAHRMATVVAADRILVVDDGRLQAVGDHESLLATNELYQRLVHTQLGGTDDWDPDAATGTELAGRI</sequence>
<keyword evidence="2" id="KW-0813">Transport</keyword>
<accession>A0A229TB13</accession>
<dbReference type="SUPFAM" id="SSF90123">
    <property type="entry name" value="ABC transporter transmembrane region"/>
    <property type="match status" value="1"/>
</dbReference>
<evidence type="ECO:0000256" key="3">
    <source>
        <dbReference type="ARBA" id="ARBA00022475"/>
    </source>
</evidence>
<dbReference type="FunFam" id="3.40.50.300:FF:000221">
    <property type="entry name" value="Multidrug ABC transporter ATP-binding protein"/>
    <property type="match status" value="1"/>
</dbReference>
<dbReference type="Gene3D" id="1.20.1560.10">
    <property type="entry name" value="ABC transporter type 1, transmembrane domain"/>
    <property type="match status" value="1"/>
</dbReference>
<dbReference type="AlphaFoldDB" id="A0A229TB13"/>
<dbReference type="GO" id="GO:0015421">
    <property type="term" value="F:ABC-type oligopeptide transporter activity"/>
    <property type="evidence" value="ECO:0007669"/>
    <property type="project" value="TreeGrafter"/>
</dbReference>
<feature type="transmembrane region" description="Helical" evidence="11">
    <location>
        <begin position="244"/>
        <end position="269"/>
    </location>
</feature>
<evidence type="ECO:0000256" key="6">
    <source>
        <dbReference type="ARBA" id="ARBA00022741"/>
    </source>
</evidence>
<comment type="subcellular location">
    <subcellularLocation>
        <location evidence="1">Cell inner membrane</location>
        <topology evidence="1">Multi-pass membrane protein</topology>
    </subcellularLocation>
</comment>
<dbReference type="SMART" id="SM00382">
    <property type="entry name" value="AAA"/>
    <property type="match status" value="1"/>
</dbReference>
<dbReference type="GO" id="GO:0005886">
    <property type="term" value="C:plasma membrane"/>
    <property type="evidence" value="ECO:0007669"/>
    <property type="project" value="UniProtKB-SubCell"/>
</dbReference>
<feature type="transmembrane region" description="Helical" evidence="11">
    <location>
        <begin position="20"/>
        <end position="40"/>
    </location>
</feature>
<dbReference type="InterPro" id="IPR003439">
    <property type="entry name" value="ABC_transporter-like_ATP-bd"/>
</dbReference>
<dbReference type="EMBL" id="NMUL01000010">
    <property type="protein sequence ID" value="OXM68432.1"/>
    <property type="molecule type" value="Genomic_DNA"/>
</dbReference>
<evidence type="ECO:0000256" key="8">
    <source>
        <dbReference type="ARBA" id="ARBA00022989"/>
    </source>
</evidence>